<evidence type="ECO:0000256" key="1">
    <source>
        <dbReference type="SAM" id="MobiDB-lite"/>
    </source>
</evidence>
<evidence type="ECO:0000313" key="2">
    <source>
        <dbReference type="EMBL" id="THH14711.1"/>
    </source>
</evidence>
<dbReference type="EMBL" id="SGPL01000255">
    <property type="protein sequence ID" value="THH14711.1"/>
    <property type="molecule type" value="Genomic_DNA"/>
</dbReference>
<organism evidence="2 3">
    <name type="scientific">Bondarzewia mesenterica</name>
    <dbReference type="NCBI Taxonomy" id="1095465"/>
    <lineage>
        <taxon>Eukaryota</taxon>
        <taxon>Fungi</taxon>
        <taxon>Dikarya</taxon>
        <taxon>Basidiomycota</taxon>
        <taxon>Agaricomycotina</taxon>
        <taxon>Agaricomycetes</taxon>
        <taxon>Russulales</taxon>
        <taxon>Bondarzewiaceae</taxon>
        <taxon>Bondarzewia</taxon>
    </lineage>
</organism>
<reference evidence="2 3" key="1">
    <citation type="submission" date="2019-02" db="EMBL/GenBank/DDBJ databases">
        <title>Genome sequencing of the rare red list fungi Bondarzewia mesenterica.</title>
        <authorList>
            <person name="Buettner E."/>
            <person name="Kellner H."/>
        </authorList>
    </citation>
    <scope>NUCLEOTIDE SEQUENCE [LARGE SCALE GENOMIC DNA]</scope>
    <source>
        <strain evidence="2 3">DSM 108281</strain>
    </source>
</reference>
<gene>
    <name evidence="2" type="ORF">EW146_g5657</name>
</gene>
<dbReference type="Proteomes" id="UP000310158">
    <property type="component" value="Unassembled WGS sequence"/>
</dbReference>
<dbReference type="OrthoDB" id="3263748at2759"/>
<feature type="compositionally biased region" description="Acidic residues" evidence="1">
    <location>
        <begin position="215"/>
        <end position="234"/>
    </location>
</feature>
<comment type="caution">
    <text evidence="2">The sequence shown here is derived from an EMBL/GenBank/DDBJ whole genome shotgun (WGS) entry which is preliminary data.</text>
</comment>
<evidence type="ECO:0000313" key="3">
    <source>
        <dbReference type="Proteomes" id="UP000310158"/>
    </source>
</evidence>
<feature type="region of interest" description="Disordered" evidence="1">
    <location>
        <begin position="215"/>
        <end position="264"/>
    </location>
</feature>
<dbReference type="AlphaFoldDB" id="A0A4S4LSW4"/>
<protein>
    <submittedName>
        <fullName evidence="2">Uncharacterized protein</fullName>
    </submittedName>
</protein>
<keyword evidence="3" id="KW-1185">Reference proteome</keyword>
<proteinExistence type="predicted"/>
<name>A0A4S4LSW4_9AGAM</name>
<sequence>MSSEPPSLVSYARSKLHLAVGSGSKDKCSLHRWVLLKNSITRSQPSIVPSCNSNSMADVNLVYNTDVGEVEVEDEDVCSEEEHDSFMFPDAGRLVHQSRSSDADGSESQWLDSLLETLGEEDEDEYDSDVHPSLMHGDDEDEPPFTPSTSPMSSSDDLTIHPVYFDPPISMPYPIVYPPYHSQFIPALEFGPLNSPLDSSYPPLNVALPYYDADDVDDLPVPDAIEDESDDESDALSTPSNSRSISSFVEPSTPQSRQRPLPQVYVDSDDSYFYPFELDPLPFPDDHRTSPLVFNNAYHQEC</sequence>
<feature type="compositionally biased region" description="Polar residues" evidence="1">
    <location>
        <begin position="235"/>
        <end position="258"/>
    </location>
</feature>
<accession>A0A4S4LSW4</accession>
<feature type="region of interest" description="Disordered" evidence="1">
    <location>
        <begin position="121"/>
        <end position="159"/>
    </location>
</feature>